<evidence type="ECO:0000256" key="13">
    <source>
        <dbReference type="ARBA" id="ARBA00033026"/>
    </source>
</evidence>
<dbReference type="Gene3D" id="6.10.250.1170">
    <property type="match status" value="1"/>
</dbReference>
<comment type="subcellular location">
    <subcellularLocation>
        <location evidence="1">Cytoplasm</location>
    </subcellularLocation>
</comment>
<keyword evidence="9 17" id="KW-0418">Kinase</keyword>
<keyword evidence="7" id="KW-0677">Repeat</keyword>
<dbReference type="EC" id="2.7.1.30" evidence="4"/>
<dbReference type="Pfam" id="PF00076">
    <property type="entry name" value="RRM_1"/>
    <property type="match status" value="2"/>
</dbReference>
<dbReference type="InterPro" id="IPR037444">
    <property type="entry name" value="GK5"/>
</dbReference>
<dbReference type="Pfam" id="PF02782">
    <property type="entry name" value="FGGY_C"/>
    <property type="match status" value="1"/>
</dbReference>
<evidence type="ECO:0000313" key="21">
    <source>
        <dbReference type="Proteomes" id="UP001487740"/>
    </source>
</evidence>
<evidence type="ECO:0000256" key="17">
    <source>
        <dbReference type="RuleBase" id="RU003733"/>
    </source>
</evidence>
<evidence type="ECO:0000313" key="20">
    <source>
        <dbReference type="EMBL" id="KAK8380200.1"/>
    </source>
</evidence>
<dbReference type="Proteomes" id="UP001487740">
    <property type="component" value="Unassembled WGS sequence"/>
</dbReference>
<dbReference type="CDD" id="cd07793">
    <property type="entry name" value="ASKHA_NBD_FGGY_GK5-like"/>
    <property type="match status" value="1"/>
</dbReference>
<dbReference type="GO" id="GO:0005739">
    <property type="term" value="C:mitochondrion"/>
    <property type="evidence" value="ECO:0007669"/>
    <property type="project" value="TreeGrafter"/>
</dbReference>
<dbReference type="Pfam" id="PF00370">
    <property type="entry name" value="FGGY_N"/>
    <property type="match status" value="1"/>
</dbReference>
<proteinExistence type="inferred from homology"/>
<evidence type="ECO:0000256" key="8">
    <source>
        <dbReference type="ARBA" id="ARBA00022741"/>
    </source>
</evidence>
<evidence type="ECO:0000256" key="9">
    <source>
        <dbReference type="ARBA" id="ARBA00022777"/>
    </source>
</evidence>
<evidence type="ECO:0000256" key="7">
    <source>
        <dbReference type="ARBA" id="ARBA00022737"/>
    </source>
</evidence>
<evidence type="ECO:0000256" key="10">
    <source>
        <dbReference type="ARBA" id="ARBA00022798"/>
    </source>
</evidence>
<dbReference type="InterPro" id="IPR018485">
    <property type="entry name" value="FGGY_C"/>
</dbReference>
<feature type="compositionally biased region" description="Polar residues" evidence="18">
    <location>
        <begin position="1150"/>
        <end position="1159"/>
    </location>
</feature>
<dbReference type="GO" id="GO:0006641">
    <property type="term" value="P:triglyceride metabolic process"/>
    <property type="evidence" value="ECO:0007669"/>
    <property type="project" value="TreeGrafter"/>
</dbReference>
<dbReference type="SUPFAM" id="SSF54928">
    <property type="entry name" value="RNA-binding domain, RBD"/>
    <property type="match status" value="1"/>
</dbReference>
<dbReference type="GO" id="GO:0003723">
    <property type="term" value="F:RNA binding"/>
    <property type="evidence" value="ECO:0007669"/>
    <property type="project" value="UniProtKB-UniRule"/>
</dbReference>
<dbReference type="Gene3D" id="3.30.420.40">
    <property type="match status" value="2"/>
</dbReference>
<dbReference type="GO" id="GO:0046167">
    <property type="term" value="P:glycerol-3-phosphate biosynthetic process"/>
    <property type="evidence" value="ECO:0007669"/>
    <property type="project" value="TreeGrafter"/>
</dbReference>
<feature type="compositionally biased region" description="Gly residues" evidence="18">
    <location>
        <begin position="760"/>
        <end position="787"/>
    </location>
</feature>
<keyword evidence="6 17" id="KW-0808">Transferase</keyword>
<feature type="region of interest" description="Disordered" evidence="18">
    <location>
        <begin position="1082"/>
        <end position="1130"/>
    </location>
</feature>
<feature type="domain" description="RRM" evidence="19">
    <location>
        <begin position="836"/>
        <end position="908"/>
    </location>
</feature>
<dbReference type="FunFam" id="3.30.420.40:FF:000104">
    <property type="entry name" value="putative glycerol kinase 5"/>
    <property type="match status" value="1"/>
</dbReference>
<comment type="function">
    <text evidence="14">Skin-specific kinase that plays a key role in glycerol metabolism, catalyzing its phosphorylation to produce sn-glycerol 3-phosphate. Involved in skin-specific regulation of sterol regulatory element-binding protein (SREBP) processing and lipid biosynthesis.</text>
</comment>
<gene>
    <name evidence="20" type="ORF">O3P69_016676</name>
</gene>
<dbReference type="FunFam" id="3.30.70.330:FF:000043">
    <property type="entry name" value="paraspeckle component 1 isoform X1"/>
    <property type="match status" value="1"/>
</dbReference>
<dbReference type="SUPFAM" id="SSF53067">
    <property type="entry name" value="Actin-like ATPase domain"/>
    <property type="match status" value="2"/>
</dbReference>
<dbReference type="CDD" id="cd12945">
    <property type="entry name" value="NOPS_NONA_like"/>
    <property type="match status" value="1"/>
</dbReference>
<evidence type="ECO:0000256" key="5">
    <source>
        <dbReference type="ARBA" id="ARBA00022490"/>
    </source>
</evidence>
<evidence type="ECO:0000256" key="1">
    <source>
        <dbReference type="ARBA" id="ARBA00004496"/>
    </source>
</evidence>
<feature type="compositionally biased region" description="Gly residues" evidence="18">
    <location>
        <begin position="662"/>
        <end position="687"/>
    </location>
</feature>
<dbReference type="InterPro" id="IPR012975">
    <property type="entry name" value="NOPS"/>
</dbReference>
<dbReference type="PROSITE" id="PS50102">
    <property type="entry name" value="RRM"/>
    <property type="match status" value="2"/>
</dbReference>
<feature type="compositionally biased region" description="Polar residues" evidence="18">
    <location>
        <begin position="649"/>
        <end position="660"/>
    </location>
</feature>
<dbReference type="InterPro" id="IPR018483">
    <property type="entry name" value="Carb_kinase_FGGY_CS"/>
</dbReference>
<reference evidence="20 21" key="1">
    <citation type="submission" date="2023-03" db="EMBL/GenBank/DDBJ databases">
        <title>High-quality genome of Scylla paramamosain provides insights in environmental adaptation.</title>
        <authorList>
            <person name="Zhang L."/>
        </authorList>
    </citation>
    <scope>NUCLEOTIDE SEQUENCE [LARGE SCALE GENOMIC DNA]</scope>
    <source>
        <strain evidence="20">LZ_2023a</strain>
        <tissue evidence="20">Muscle</tissue>
    </source>
</reference>
<feature type="compositionally biased region" description="Basic and acidic residues" evidence="18">
    <location>
        <begin position="1296"/>
        <end position="1315"/>
    </location>
</feature>
<feature type="domain" description="RRM" evidence="19">
    <location>
        <begin position="910"/>
        <end position="991"/>
    </location>
</feature>
<dbReference type="CDD" id="cd12333">
    <property type="entry name" value="RRM2_p54nrb_like"/>
    <property type="match status" value="1"/>
</dbReference>
<keyword evidence="12 16" id="KW-0694">RNA-binding</keyword>
<evidence type="ECO:0000256" key="4">
    <source>
        <dbReference type="ARBA" id="ARBA00012099"/>
    </source>
</evidence>
<evidence type="ECO:0000256" key="14">
    <source>
        <dbReference type="ARBA" id="ARBA00045165"/>
    </source>
</evidence>
<feature type="region of interest" description="Disordered" evidence="18">
    <location>
        <begin position="638"/>
        <end position="802"/>
    </location>
</feature>
<feature type="compositionally biased region" description="Low complexity" evidence="18">
    <location>
        <begin position="741"/>
        <end position="751"/>
    </location>
</feature>
<dbReference type="InterPro" id="IPR012677">
    <property type="entry name" value="Nucleotide-bd_a/b_plait_sf"/>
</dbReference>
<dbReference type="EMBL" id="JARAKH010000042">
    <property type="protein sequence ID" value="KAK8380200.1"/>
    <property type="molecule type" value="Genomic_DNA"/>
</dbReference>
<comment type="caution">
    <text evidence="20">The sequence shown here is derived from an EMBL/GenBank/DDBJ whole genome shotgun (WGS) entry which is preliminary data.</text>
</comment>
<keyword evidence="8" id="KW-0547">Nucleotide-binding</keyword>
<evidence type="ECO:0000256" key="12">
    <source>
        <dbReference type="ARBA" id="ARBA00022884"/>
    </source>
</evidence>
<evidence type="ECO:0000256" key="18">
    <source>
        <dbReference type="SAM" id="MobiDB-lite"/>
    </source>
</evidence>
<dbReference type="InterPro" id="IPR035979">
    <property type="entry name" value="RBD_domain_sf"/>
</dbReference>
<evidence type="ECO:0000256" key="6">
    <source>
        <dbReference type="ARBA" id="ARBA00022679"/>
    </source>
</evidence>
<feature type="compositionally biased region" description="Low complexity" evidence="18">
    <location>
        <begin position="1209"/>
        <end position="1218"/>
    </location>
</feature>
<evidence type="ECO:0000256" key="15">
    <source>
        <dbReference type="ARBA" id="ARBA00047192"/>
    </source>
</evidence>
<accession>A0AAW0SY08</accession>
<dbReference type="InterPro" id="IPR043129">
    <property type="entry name" value="ATPase_NBD"/>
</dbReference>
<evidence type="ECO:0000256" key="3">
    <source>
        <dbReference type="ARBA" id="ARBA00009156"/>
    </source>
</evidence>
<dbReference type="GO" id="GO:0004370">
    <property type="term" value="F:glycerol kinase activity"/>
    <property type="evidence" value="ECO:0007669"/>
    <property type="project" value="UniProtKB-EC"/>
</dbReference>
<dbReference type="Pfam" id="PF08075">
    <property type="entry name" value="NOPS"/>
    <property type="match status" value="1"/>
</dbReference>
<sequence length="1321" mass="146855">MGASEQSNHTPDPSPNCDAQYIASLDLGTTTLRCFIYNRKAQLCGRAEEKVTLLYPAPGRVEMDPEELWSKFMIVMSAAISNAGVSPGDIRCLGLSTQRATFITWDRRTGVPFHNFITWKDIRADALVRHWNSCLTMKVVRFGSSLLYLFLRSKRYLAASVLKFMNIQVNMRLKWVLENNEMVKHLADEGHVMFGTIDTWLVYRLTEGKVHATDYSNASGTALYDPYLEEWSTFFLKLLQMPKSLFPELRDSVGDWGMCSARFFGVPIPITAVVSDQGASLFGSCSFERGDVKVTLGTGAFLDVNTGSKVHTSVKGIYPVHGWKDKDGLVHMAEASSNDNGTVIEWGQMIGLYEKASETSELASSVKGSEGVFFIPGFQGIQAPVNDTTATGGFLGLSASTTRAHLVRAMLESLAFRIYQIYRAMLTEADHELLSLRVDGGVAQNDFLVQMIATLTGRPVERPKSTEVSALGAAFLAGMGAGIWKSRKELIPLREVEKTFHPQLELQDHLLNQMKQWEKALHRCTKWHSKSGLNRESKALKGNTIWEAVGQKKETRLLQGWEGEGDDDLPDVNHFIDPWGSGRGRRGSGGACAALIPRGAFVPCVPQLSRHLVKLLGVWFSLVLSQAMAMEAQAQSKNLENVKKEPQTPKANENSDNANSFRGGGRGGRGGFRGNRGGGGGRGGGPGSVQTSTPVPGGIGSLGATNQGIPGGIGSLEGGRGGAHNVGRGGAHHANSTPGHAPNSNAANNADARPDHHRGGGGGGGYYRGGRGGRGRGGGGGGGGYGGDRGDRGQVGKRPPLAGLKDRIIERLKQLAGPLIDLPPREETVRKFSNHCRLWVGNLPLDIKEDDVRELFKPFGEYDEVYFDKNKGFAFVRMDYKSNAEKARQELHMKDYKGRQLKIRFSSPGTALKIRNLSTWVTNELLEKAFSVFGELEKAIVITDERGRATGDGIVEFCKKPSANLALKKCNEGCFFMVASPRPVIVEQMALVDDNEGMSEININKRNPEYVKERQQGPRFAHPGSFEYEYGLKWKQLYELFDKKRDALEKELQDEKRKLEEQIEYAKYEHETEMLREQLRQREEMNQRTKSDYEARQREWEEHRRTEEERQRRQEEELSQKFRQQEEELRRRQEENRLFMQERANDLMKNENSQDSFGSSGYPGNEGSNWRRNSDGYRSQGGSSWRGGGSDNWGRSGMGSRGGTGSSGMGSSWDSSWDGRPDPWQSDNRSGYQRGGNENELPPPPTANHASPSIRIPSRGEEKEAQDTTKDPNTFLENFNRGRNFEQEGIDYAGQRGREVGRSRWGRNDHDDYGPAKRARY</sequence>
<dbReference type="GO" id="GO:0006071">
    <property type="term" value="P:glycerol metabolic process"/>
    <property type="evidence" value="ECO:0007669"/>
    <property type="project" value="UniProtKB-KW"/>
</dbReference>
<feature type="compositionally biased region" description="Gly residues" evidence="18">
    <location>
        <begin position="709"/>
        <end position="729"/>
    </location>
</feature>
<feature type="compositionally biased region" description="Gly residues" evidence="18">
    <location>
        <begin position="1184"/>
        <end position="1208"/>
    </location>
</feature>
<keyword evidence="5" id="KW-0963">Cytoplasm</keyword>
<dbReference type="Gene3D" id="3.30.70.330">
    <property type="match status" value="2"/>
</dbReference>
<dbReference type="FunFam" id="3.30.420.40:FF:000102">
    <property type="entry name" value="Putative glycerol kinase 5"/>
    <property type="match status" value="1"/>
</dbReference>
<evidence type="ECO:0000256" key="16">
    <source>
        <dbReference type="PROSITE-ProRule" id="PRU00176"/>
    </source>
</evidence>
<evidence type="ECO:0000259" key="19">
    <source>
        <dbReference type="PROSITE" id="PS50102"/>
    </source>
</evidence>
<comment type="similarity">
    <text evidence="3 17">Belongs to the FGGY kinase family.</text>
</comment>
<dbReference type="PANTHER" id="PTHR10196">
    <property type="entry name" value="SUGAR KINASE"/>
    <property type="match status" value="1"/>
</dbReference>
<feature type="compositionally biased region" description="Basic and acidic residues" evidence="18">
    <location>
        <begin position="1258"/>
        <end position="1270"/>
    </location>
</feature>
<keyword evidence="10" id="KW-0319">Glycerol metabolism</keyword>
<comment type="pathway">
    <text evidence="2">Polyol metabolism; glycerol degradation via glycerol kinase pathway; sn-glycerol 3-phosphate from glycerol: step 1/1.</text>
</comment>
<dbReference type="SMART" id="SM00360">
    <property type="entry name" value="RRM"/>
    <property type="match status" value="2"/>
</dbReference>
<name>A0AAW0SY08_SCYPA</name>
<dbReference type="InterPro" id="IPR000504">
    <property type="entry name" value="RRM_dom"/>
</dbReference>
<dbReference type="InterPro" id="IPR018484">
    <property type="entry name" value="FGGY_N"/>
</dbReference>
<organism evidence="20 21">
    <name type="scientific">Scylla paramamosain</name>
    <name type="common">Mud crab</name>
    <dbReference type="NCBI Taxonomy" id="85552"/>
    <lineage>
        <taxon>Eukaryota</taxon>
        <taxon>Metazoa</taxon>
        <taxon>Ecdysozoa</taxon>
        <taxon>Arthropoda</taxon>
        <taxon>Crustacea</taxon>
        <taxon>Multicrustacea</taxon>
        <taxon>Malacostraca</taxon>
        <taxon>Eumalacostraca</taxon>
        <taxon>Eucarida</taxon>
        <taxon>Decapoda</taxon>
        <taxon>Pleocyemata</taxon>
        <taxon>Brachyura</taxon>
        <taxon>Eubrachyura</taxon>
        <taxon>Portunoidea</taxon>
        <taxon>Portunidae</taxon>
        <taxon>Portuninae</taxon>
        <taxon>Scylla</taxon>
    </lineage>
</organism>
<evidence type="ECO:0000256" key="2">
    <source>
        <dbReference type="ARBA" id="ARBA00005190"/>
    </source>
</evidence>
<dbReference type="PROSITE" id="PS00445">
    <property type="entry name" value="FGGY_KINASES_2"/>
    <property type="match status" value="1"/>
</dbReference>
<keyword evidence="11" id="KW-0067">ATP-binding</keyword>
<dbReference type="PANTHER" id="PTHR10196:SF68">
    <property type="entry name" value="GLYCEROL KINASE 5-RELATED"/>
    <property type="match status" value="1"/>
</dbReference>
<evidence type="ECO:0000256" key="11">
    <source>
        <dbReference type="ARBA" id="ARBA00022840"/>
    </source>
</evidence>
<keyword evidence="21" id="KW-1185">Reference proteome</keyword>
<feature type="region of interest" description="Disordered" evidence="18">
    <location>
        <begin position="1149"/>
        <end position="1321"/>
    </location>
</feature>
<dbReference type="GO" id="GO:0005524">
    <property type="term" value="F:ATP binding"/>
    <property type="evidence" value="ECO:0007669"/>
    <property type="project" value="UniProtKB-KW"/>
</dbReference>
<protein>
    <recommendedName>
        <fullName evidence="15">Glycerol kinase 5</fullName>
        <ecNumber evidence="4">2.7.1.30</ecNumber>
    </recommendedName>
    <alternativeName>
        <fullName evidence="13">ATP:glycerol 3-phosphotransferase 5</fullName>
    </alternativeName>
</protein>